<evidence type="ECO:0000259" key="1">
    <source>
        <dbReference type="Pfam" id="PF04126"/>
    </source>
</evidence>
<accession>X1I7B7</accession>
<feature type="domain" description="Cyclophilin TM1367-like" evidence="1">
    <location>
        <begin position="4"/>
        <end position="121"/>
    </location>
</feature>
<dbReference type="AlphaFoldDB" id="X1I7B7"/>
<name>X1I7B7_9ZZZZ</name>
<dbReference type="Gene3D" id="2.40.100.20">
    <property type="match status" value="1"/>
</dbReference>
<dbReference type="InterPro" id="IPR025658">
    <property type="entry name" value="Cyclophilin_TM1367"/>
</dbReference>
<protein>
    <recommendedName>
        <fullName evidence="1">Cyclophilin TM1367-like domain-containing protein</fullName>
    </recommendedName>
</protein>
<gene>
    <name evidence="2" type="ORF">S03H2_54253</name>
</gene>
<dbReference type="InterPro" id="IPR029000">
    <property type="entry name" value="Cyclophilin-like_dom_sf"/>
</dbReference>
<comment type="caution">
    <text evidence="2">The sequence shown here is derived from an EMBL/GenBank/DDBJ whole genome shotgun (WGS) entry which is preliminary data.</text>
</comment>
<dbReference type="EMBL" id="BARU01034576">
    <property type="protein sequence ID" value="GAH65180.1"/>
    <property type="molecule type" value="Genomic_DNA"/>
</dbReference>
<evidence type="ECO:0000313" key="2">
    <source>
        <dbReference type="EMBL" id="GAH65180.1"/>
    </source>
</evidence>
<dbReference type="Pfam" id="PF04126">
    <property type="entry name" value="Cyclophil_like"/>
    <property type="match status" value="1"/>
</dbReference>
<reference evidence="2" key="1">
    <citation type="journal article" date="2014" name="Front. Microbiol.">
        <title>High frequency of phylogenetically diverse reductive dehalogenase-homologous genes in deep subseafloor sedimentary metagenomes.</title>
        <authorList>
            <person name="Kawai M."/>
            <person name="Futagami T."/>
            <person name="Toyoda A."/>
            <person name="Takaki Y."/>
            <person name="Nishi S."/>
            <person name="Hori S."/>
            <person name="Arai W."/>
            <person name="Tsubouchi T."/>
            <person name="Morono Y."/>
            <person name="Uchiyama I."/>
            <person name="Ito T."/>
            <person name="Fujiyama A."/>
            <person name="Inagaki F."/>
            <person name="Takami H."/>
        </authorList>
    </citation>
    <scope>NUCLEOTIDE SEQUENCE</scope>
    <source>
        <strain evidence="2">Expedition CK06-06</strain>
    </source>
</reference>
<proteinExistence type="predicted"/>
<sequence>MVRKIRIKAGSIEAIAELNDTKTAQVIWEALPIKGHVNLWGEEIYFSIPLNPELEDGKELVSIGDLGYWPQGTAFCIFFGPTPISQGDKIRPASPVTVFGKVISEPAVFKQVISGTEITIEKGE</sequence>
<organism evidence="2">
    <name type="scientific">marine sediment metagenome</name>
    <dbReference type="NCBI Taxonomy" id="412755"/>
    <lineage>
        <taxon>unclassified sequences</taxon>
        <taxon>metagenomes</taxon>
        <taxon>ecological metagenomes</taxon>
    </lineage>
</organism>
<dbReference type="SUPFAM" id="SSF50891">
    <property type="entry name" value="Cyclophilin-like"/>
    <property type="match status" value="1"/>
</dbReference>